<evidence type="ECO:0000313" key="4">
    <source>
        <dbReference type="Proteomes" id="UP000094285"/>
    </source>
</evidence>
<accession>A0A1E4SLR9</accession>
<evidence type="ECO:0000313" key="3">
    <source>
        <dbReference type="EMBL" id="ODV80474.1"/>
    </source>
</evidence>
<dbReference type="OrthoDB" id="4089036at2759"/>
<dbReference type="EMBL" id="KV453910">
    <property type="protein sequence ID" value="ODV80474.1"/>
    <property type="molecule type" value="Genomic_DNA"/>
</dbReference>
<keyword evidence="4" id="KW-1185">Reference proteome</keyword>
<dbReference type="GO" id="GO:0008017">
    <property type="term" value="F:microtubule binding"/>
    <property type="evidence" value="ECO:0007669"/>
    <property type="project" value="InterPro"/>
</dbReference>
<keyword evidence="1" id="KW-0175">Coiled coil</keyword>
<dbReference type="STRING" id="984487.A0A1E4SLR9"/>
<feature type="coiled-coil region" evidence="1">
    <location>
        <begin position="127"/>
        <end position="157"/>
    </location>
</feature>
<dbReference type="AlphaFoldDB" id="A0A1E4SLR9"/>
<name>A0A1E4SLR9_9ASCO</name>
<evidence type="ECO:0000259" key="2">
    <source>
        <dbReference type="Pfam" id="PF16796"/>
    </source>
</evidence>
<dbReference type="Proteomes" id="UP000094285">
    <property type="component" value="Unassembled WGS sequence"/>
</dbReference>
<proteinExistence type="predicted"/>
<organism evidence="3 4">
    <name type="scientific">Suhomyces tanzawaensis NRRL Y-17324</name>
    <dbReference type="NCBI Taxonomy" id="984487"/>
    <lineage>
        <taxon>Eukaryota</taxon>
        <taxon>Fungi</taxon>
        <taxon>Dikarya</taxon>
        <taxon>Ascomycota</taxon>
        <taxon>Saccharomycotina</taxon>
        <taxon>Pichiomycetes</taxon>
        <taxon>Debaryomycetaceae</taxon>
        <taxon>Suhomyces</taxon>
    </lineage>
</organism>
<dbReference type="Pfam" id="PF16796">
    <property type="entry name" value="Microtub_bd"/>
    <property type="match status" value="1"/>
</dbReference>
<dbReference type="InterPro" id="IPR027417">
    <property type="entry name" value="P-loop_NTPase"/>
</dbReference>
<feature type="domain" description="Spindle pole body-associated protein Vik1/Cik1 microtubule binding" evidence="2">
    <location>
        <begin position="276"/>
        <end position="398"/>
    </location>
</feature>
<dbReference type="InterPro" id="IPR031852">
    <property type="entry name" value="Vik1/Cik1_MT-bd"/>
</dbReference>
<gene>
    <name evidence="3" type="ORF">CANTADRAFT_4507</name>
</gene>
<protein>
    <recommendedName>
        <fullName evidence="2">Spindle pole body-associated protein Vik1/Cik1 microtubule binding domain-containing protein</fullName>
    </recommendedName>
</protein>
<feature type="coiled-coil region" evidence="1">
    <location>
        <begin position="181"/>
        <end position="208"/>
    </location>
</feature>
<dbReference type="RefSeq" id="XP_020065596.1">
    <property type="nucleotide sequence ID" value="XM_020209175.1"/>
</dbReference>
<feature type="coiled-coil region" evidence="1">
    <location>
        <begin position="19"/>
        <end position="85"/>
    </location>
</feature>
<sequence>MPQHLPANITPKTSHGVDLHTLETQVIQLSEKIEDLRDEIDAIVREQAKVRHRIADVNYQSVSNKRTLEREIETSEKEKAHLEQMLSLQVQELEVKLDDDFNELKFNLQSEVKNAEQYRDDDLLHEIERLLEKKITLETQLDEIKEKNQAIINEESKALKLDLNAYVASKEEETDKLSLIFENKDKELNDLNTQLSHLQSKVDGILKRNEESTSLITDIQSRMNDYPAMKSTLLKSLTSIDERLNDTQQKTLQWNEKLRYAESTHSKAFAKQVKFDTQRMILENSIMDNENKIRVYLKYNNKHEIDMTNDTPFNKIFTNTASVDDISSEFSYLIKSSITGNNVSIIFNGIKQPNLLVGSITNSYKYLLHKCEQLTQWKFNFRFKSITINNSNKIMDLLNSMKDLSLDSGFNCLKQIPSQEMIIDDVEEFTRIIKHINDNTENVSLYIISVSGIKGTKSIQSDVLFVDITSNSLDLQTEYLKSFSYKNSNTGLLRMFNYAYLNSKCLFMSNVNDEVDEKNSSFINSLERIKAIDSPYKKK</sequence>
<dbReference type="SUPFAM" id="SSF52540">
    <property type="entry name" value="P-loop containing nucleoside triphosphate hydrolases"/>
    <property type="match status" value="1"/>
</dbReference>
<reference evidence="4" key="1">
    <citation type="submission" date="2016-05" db="EMBL/GenBank/DDBJ databases">
        <title>Comparative genomics of biotechnologically important yeasts.</title>
        <authorList>
            <consortium name="DOE Joint Genome Institute"/>
            <person name="Riley R."/>
            <person name="Haridas S."/>
            <person name="Wolfe K.H."/>
            <person name="Lopes M.R."/>
            <person name="Hittinger C.T."/>
            <person name="Goker M."/>
            <person name="Salamov A."/>
            <person name="Wisecaver J."/>
            <person name="Long T.M."/>
            <person name="Aerts A.L."/>
            <person name="Barry K."/>
            <person name="Choi C."/>
            <person name="Clum A."/>
            <person name="Coughlan A.Y."/>
            <person name="Deshpande S."/>
            <person name="Douglass A.P."/>
            <person name="Hanson S.J."/>
            <person name="Klenk H.-P."/>
            <person name="Labutti K."/>
            <person name="Lapidus A."/>
            <person name="Lindquist E."/>
            <person name="Lipzen A."/>
            <person name="Meier-Kolthoff J.P."/>
            <person name="Ohm R.A."/>
            <person name="Otillar R.P."/>
            <person name="Pangilinan J."/>
            <person name="Peng Y."/>
            <person name="Rokas A."/>
            <person name="Rosa C.A."/>
            <person name="Scheuner C."/>
            <person name="Sibirny A.A."/>
            <person name="Slot J.C."/>
            <person name="Stielow J.B."/>
            <person name="Sun H."/>
            <person name="Kurtzman C.P."/>
            <person name="Blackwell M."/>
            <person name="Grigoriev I.V."/>
            <person name="Jeffries T.W."/>
        </authorList>
    </citation>
    <scope>NUCLEOTIDE SEQUENCE [LARGE SCALE GENOMIC DNA]</scope>
    <source>
        <strain evidence="4">NRRL Y-17324</strain>
    </source>
</reference>
<dbReference type="GeneID" id="30983311"/>
<evidence type="ECO:0000256" key="1">
    <source>
        <dbReference type="SAM" id="Coils"/>
    </source>
</evidence>